<comment type="caution">
    <text evidence="2">The sequence shown here is derived from an EMBL/GenBank/DDBJ whole genome shotgun (WGS) entry which is preliminary data.</text>
</comment>
<keyword evidence="3" id="KW-1185">Reference proteome</keyword>
<dbReference type="InterPro" id="IPR025540">
    <property type="entry name" value="FlK"/>
</dbReference>
<dbReference type="Gene3D" id="3.10.129.10">
    <property type="entry name" value="Hotdog Thioesterase"/>
    <property type="match status" value="1"/>
</dbReference>
<dbReference type="InterPro" id="IPR029069">
    <property type="entry name" value="HotDog_dom_sf"/>
</dbReference>
<evidence type="ECO:0000313" key="2">
    <source>
        <dbReference type="EMBL" id="MFF3570800.1"/>
    </source>
</evidence>
<dbReference type="PANTHER" id="PTHR36934">
    <property type="entry name" value="BLR0278 PROTEIN"/>
    <property type="match status" value="1"/>
</dbReference>
<dbReference type="SUPFAM" id="SSF54637">
    <property type="entry name" value="Thioesterase/thiol ester dehydrase-isomerase"/>
    <property type="match status" value="1"/>
</dbReference>
<reference evidence="2 3" key="1">
    <citation type="submission" date="2024-10" db="EMBL/GenBank/DDBJ databases">
        <title>The Natural Products Discovery Center: Release of the First 8490 Sequenced Strains for Exploring Actinobacteria Biosynthetic Diversity.</title>
        <authorList>
            <person name="Kalkreuter E."/>
            <person name="Kautsar S.A."/>
            <person name="Yang D."/>
            <person name="Bader C.D."/>
            <person name="Teijaro C.N."/>
            <person name="Fluegel L."/>
            <person name="Davis C.M."/>
            <person name="Simpson J.R."/>
            <person name="Lauterbach L."/>
            <person name="Steele A.D."/>
            <person name="Gui C."/>
            <person name="Meng S."/>
            <person name="Li G."/>
            <person name="Viehrig K."/>
            <person name="Ye F."/>
            <person name="Su P."/>
            <person name="Kiefer A.F."/>
            <person name="Nichols A."/>
            <person name="Cepeda A.J."/>
            <person name="Yan W."/>
            <person name="Fan B."/>
            <person name="Jiang Y."/>
            <person name="Adhikari A."/>
            <person name="Zheng C.-J."/>
            <person name="Schuster L."/>
            <person name="Cowan T.M."/>
            <person name="Smanski M.J."/>
            <person name="Chevrette M.G."/>
            <person name="De Carvalho L.P.S."/>
            <person name="Shen B."/>
        </authorList>
    </citation>
    <scope>NUCLEOTIDE SEQUENCE [LARGE SCALE GENOMIC DNA]</scope>
    <source>
        <strain evidence="2 3">NPDC002593</strain>
    </source>
</reference>
<sequence length="75" mass="8802">MGTRIDITHDAPTPEGMNVVARVRLERVAGRRLFFEVQVDDEVETIGRGHHERYVIDRKRFDARTIGKFEHSVRR</sequence>
<dbReference type="EMBL" id="JBIAQY010000008">
    <property type="protein sequence ID" value="MFF3570800.1"/>
    <property type="molecule type" value="Genomic_DNA"/>
</dbReference>
<dbReference type="RefSeq" id="WP_387404978.1">
    <property type="nucleotide sequence ID" value="NZ_JBIAQY010000008.1"/>
</dbReference>
<gene>
    <name evidence="2" type="ORF">ACFYXQ_23735</name>
</gene>
<organism evidence="2 3">
    <name type="scientific">Nocardia jiangxiensis</name>
    <dbReference type="NCBI Taxonomy" id="282685"/>
    <lineage>
        <taxon>Bacteria</taxon>
        <taxon>Bacillati</taxon>
        <taxon>Actinomycetota</taxon>
        <taxon>Actinomycetes</taxon>
        <taxon>Mycobacteriales</taxon>
        <taxon>Nocardiaceae</taxon>
        <taxon>Nocardia</taxon>
    </lineage>
</organism>
<evidence type="ECO:0000259" key="1">
    <source>
        <dbReference type="Pfam" id="PF22636"/>
    </source>
</evidence>
<feature type="domain" description="Fluoroacetyl-CoA-specific thioesterase-like" evidence="1">
    <location>
        <begin position="1"/>
        <end position="58"/>
    </location>
</feature>
<protein>
    <submittedName>
        <fullName evidence="2">Thioesterase family protein</fullName>
    </submittedName>
</protein>
<name>A0ABW6S5V4_9NOCA</name>
<accession>A0ABW6S5V4</accession>
<dbReference type="InterPro" id="IPR054485">
    <property type="entry name" value="FlK-like_dom"/>
</dbReference>
<dbReference type="Proteomes" id="UP001601992">
    <property type="component" value="Unassembled WGS sequence"/>
</dbReference>
<dbReference type="Pfam" id="PF22636">
    <property type="entry name" value="FlK"/>
    <property type="match status" value="1"/>
</dbReference>
<proteinExistence type="predicted"/>
<dbReference type="PANTHER" id="PTHR36934:SF1">
    <property type="entry name" value="THIOESTERASE DOMAIN-CONTAINING PROTEIN"/>
    <property type="match status" value="1"/>
</dbReference>
<evidence type="ECO:0000313" key="3">
    <source>
        <dbReference type="Proteomes" id="UP001601992"/>
    </source>
</evidence>